<keyword evidence="3" id="KW-0274">FAD</keyword>
<keyword evidence="1" id="KW-0285">Flavoprotein</keyword>
<keyword evidence="5" id="KW-0408">Iron</keyword>
<dbReference type="SMART" id="SM01092">
    <property type="entry name" value="CO_deh_flav_C"/>
    <property type="match status" value="1"/>
</dbReference>
<dbReference type="InterPro" id="IPR012175">
    <property type="entry name" value="Xanth_DH_ssu_bac"/>
</dbReference>
<dbReference type="SUPFAM" id="SSF47741">
    <property type="entry name" value="CO dehydrogenase ISP C-domain like"/>
    <property type="match status" value="1"/>
</dbReference>
<dbReference type="InterPro" id="IPR016169">
    <property type="entry name" value="FAD-bd_PCMH_sub2"/>
</dbReference>
<dbReference type="Proteomes" id="UP000389128">
    <property type="component" value="Unassembled WGS sequence"/>
</dbReference>
<name>A0A6C2D2A0_9RHOO</name>
<dbReference type="AlphaFoldDB" id="A0A6C2D2A0"/>
<keyword evidence="9" id="KW-1185">Reference proteome</keyword>
<dbReference type="InterPro" id="IPR014307">
    <property type="entry name" value="Xanthine_DH_ssu"/>
</dbReference>
<dbReference type="EMBL" id="SDKK01000007">
    <property type="protein sequence ID" value="TYC59735.1"/>
    <property type="molecule type" value="Genomic_DNA"/>
</dbReference>
<dbReference type="InterPro" id="IPR016167">
    <property type="entry name" value="FAD-bd_PCMH_sub1"/>
</dbReference>
<dbReference type="InterPro" id="IPR016208">
    <property type="entry name" value="Ald_Oxase/xanthine_DH-like"/>
</dbReference>
<dbReference type="InterPro" id="IPR016166">
    <property type="entry name" value="FAD-bd_PCMH"/>
</dbReference>
<feature type="domain" description="2Fe-2S ferredoxin-type" evidence="6">
    <location>
        <begin position="7"/>
        <end position="91"/>
    </location>
</feature>
<dbReference type="GO" id="GO:0051537">
    <property type="term" value="F:2 iron, 2 sulfur cluster binding"/>
    <property type="evidence" value="ECO:0007669"/>
    <property type="project" value="InterPro"/>
</dbReference>
<dbReference type="Pfam" id="PF03450">
    <property type="entry name" value="CO_deh_flav_C"/>
    <property type="match status" value="1"/>
</dbReference>
<evidence type="ECO:0000256" key="1">
    <source>
        <dbReference type="ARBA" id="ARBA00022630"/>
    </source>
</evidence>
<evidence type="ECO:0000256" key="5">
    <source>
        <dbReference type="ARBA" id="ARBA00023004"/>
    </source>
</evidence>
<dbReference type="OrthoDB" id="9179439at2"/>
<dbReference type="InterPro" id="IPR005107">
    <property type="entry name" value="CO_DH_flav_C"/>
</dbReference>
<evidence type="ECO:0000256" key="4">
    <source>
        <dbReference type="ARBA" id="ARBA00023002"/>
    </source>
</evidence>
<dbReference type="GO" id="GO:0071949">
    <property type="term" value="F:FAD binding"/>
    <property type="evidence" value="ECO:0007669"/>
    <property type="project" value="InterPro"/>
</dbReference>
<dbReference type="InterPro" id="IPR001041">
    <property type="entry name" value="2Fe-2S_ferredoxin-type"/>
</dbReference>
<dbReference type="CDD" id="cd00207">
    <property type="entry name" value="fer2"/>
    <property type="match status" value="1"/>
</dbReference>
<dbReference type="PROSITE" id="PS00197">
    <property type="entry name" value="2FE2S_FER_1"/>
    <property type="match status" value="1"/>
</dbReference>
<dbReference type="InterPro" id="IPR012675">
    <property type="entry name" value="Beta-grasp_dom_sf"/>
</dbReference>
<dbReference type="NCBIfam" id="TIGR02963">
    <property type="entry name" value="xanthine_xdhA"/>
    <property type="match status" value="1"/>
</dbReference>
<sequence>MMAQAEQAIKFIVDGTPVEAHGLAPSTTLLNYLREQGCTGVKEGCAEGDCGACTVVIGELDGARIDWRAVNACLCLVPTVDGKEVLTAQGLAAADGQLHPVQQALVDNHASQCGFCTPGFVMSLLAHYLELGDAAPSREGVLDALSGNLCRCTGYRPIIDAGLAMTRYPAPSRWSPADAADPARIERLRALQRSQDCRLPGYTAPRSLDAFAAEYEAHPDALILAGGTDIGLWVTKEMRTLPPLLYIGNVVELKAIAYTEEGLRIGAAVRLEAAFAAIVAACPQLAELARRFASRPIRNAGTLCGNIANGSPIGDAMPALIALGARVRLRKGGATREIPLEDLYLGYRQKDLAPGEFVESVFVPALAPDTHLAVYKIAKRRDQDISAVCGGFAVTVCGGQVSAARIAFGGMAATPARARHAEQALLGQAWSMAAVDAAARALSRDYAPLSDMRASQTYRVAVAANLLRRFWFERNGTSAERLDALQPVSLLVGDA</sequence>
<dbReference type="Gene3D" id="3.30.43.10">
    <property type="entry name" value="Uridine Diphospho-n-acetylenolpyruvylglucosamine Reductase, domain 2"/>
    <property type="match status" value="1"/>
</dbReference>
<dbReference type="PIRSF" id="PIRSF036557">
    <property type="entry name" value="XdhA_RC"/>
    <property type="match status" value="1"/>
</dbReference>
<comment type="caution">
    <text evidence="8">The sequence shown here is derived from an EMBL/GenBank/DDBJ whole genome shotgun (WGS) entry which is preliminary data.</text>
</comment>
<dbReference type="Gene3D" id="1.10.150.120">
    <property type="entry name" value="[2Fe-2S]-binding domain"/>
    <property type="match status" value="1"/>
</dbReference>
<evidence type="ECO:0000313" key="9">
    <source>
        <dbReference type="Proteomes" id="UP000389128"/>
    </source>
</evidence>
<dbReference type="PANTHER" id="PTHR45444">
    <property type="entry name" value="XANTHINE DEHYDROGENASE"/>
    <property type="match status" value="1"/>
</dbReference>
<dbReference type="SUPFAM" id="SSF56176">
    <property type="entry name" value="FAD-binding/transporter-associated domain-like"/>
    <property type="match status" value="1"/>
</dbReference>
<dbReference type="GO" id="GO:0004854">
    <property type="term" value="F:xanthine dehydrogenase activity"/>
    <property type="evidence" value="ECO:0007669"/>
    <property type="project" value="UniProtKB-EC"/>
</dbReference>
<dbReference type="Gene3D" id="3.10.20.30">
    <property type="match status" value="1"/>
</dbReference>
<dbReference type="InterPro" id="IPR006058">
    <property type="entry name" value="2Fe2S_fd_BS"/>
</dbReference>
<reference evidence="8 9" key="1">
    <citation type="submission" date="2019-01" db="EMBL/GenBank/DDBJ databases">
        <title>Zoogloea oleivorans genome sequencing and assembly.</title>
        <authorList>
            <person name="Tancsics A."/>
            <person name="Farkas M."/>
            <person name="Kriszt B."/>
            <person name="Maroti G."/>
            <person name="Horvath B."/>
        </authorList>
    </citation>
    <scope>NUCLEOTIDE SEQUENCE [LARGE SCALE GENOMIC DNA]</scope>
    <source>
        <strain evidence="8 9">Buc</strain>
    </source>
</reference>
<accession>A0A6C2D2A0</accession>
<dbReference type="PROSITE" id="PS51085">
    <property type="entry name" value="2FE2S_FER_2"/>
    <property type="match status" value="1"/>
</dbReference>
<organism evidence="8 9">
    <name type="scientific">Zoogloea oleivorans</name>
    <dbReference type="NCBI Taxonomy" id="1552750"/>
    <lineage>
        <taxon>Bacteria</taxon>
        <taxon>Pseudomonadati</taxon>
        <taxon>Pseudomonadota</taxon>
        <taxon>Betaproteobacteria</taxon>
        <taxon>Rhodocyclales</taxon>
        <taxon>Zoogloeaceae</taxon>
        <taxon>Zoogloea</taxon>
    </lineage>
</organism>
<dbReference type="InterPro" id="IPR036884">
    <property type="entry name" value="2Fe-2S-bd_dom_sf"/>
</dbReference>
<proteinExistence type="predicted"/>
<dbReference type="PANTHER" id="PTHR45444:SF3">
    <property type="entry name" value="XANTHINE DEHYDROGENASE"/>
    <property type="match status" value="1"/>
</dbReference>
<dbReference type="InterPro" id="IPR002346">
    <property type="entry name" value="Mopterin_DH_FAD-bd"/>
</dbReference>
<dbReference type="Pfam" id="PF00111">
    <property type="entry name" value="Fer2"/>
    <property type="match status" value="1"/>
</dbReference>
<feature type="domain" description="FAD-binding PCMH-type" evidence="7">
    <location>
        <begin position="195"/>
        <end position="368"/>
    </location>
</feature>
<dbReference type="InterPro" id="IPR036318">
    <property type="entry name" value="FAD-bd_PCMH-like_sf"/>
</dbReference>
<dbReference type="PROSITE" id="PS51387">
    <property type="entry name" value="FAD_PCMH"/>
    <property type="match status" value="1"/>
</dbReference>
<evidence type="ECO:0000259" key="7">
    <source>
        <dbReference type="PROSITE" id="PS51387"/>
    </source>
</evidence>
<evidence type="ECO:0000256" key="3">
    <source>
        <dbReference type="ARBA" id="ARBA00022827"/>
    </source>
</evidence>
<gene>
    <name evidence="8" type="primary">xdhA</name>
    <name evidence="8" type="ORF">ETQ85_09250</name>
</gene>
<dbReference type="InterPro" id="IPR036010">
    <property type="entry name" value="2Fe-2S_ferredoxin-like_sf"/>
</dbReference>
<dbReference type="InterPro" id="IPR002888">
    <property type="entry name" value="2Fe-2S-bd"/>
</dbReference>
<dbReference type="SUPFAM" id="SSF54292">
    <property type="entry name" value="2Fe-2S ferredoxin-like"/>
    <property type="match status" value="1"/>
</dbReference>
<protein>
    <submittedName>
        <fullName evidence="8">Xanthine dehydrogenase small subunit</fullName>
        <ecNumber evidence="8">1.17.1.4</ecNumber>
    </submittedName>
</protein>
<dbReference type="Gene3D" id="3.30.390.50">
    <property type="entry name" value="CO dehydrogenase flavoprotein, C-terminal domain"/>
    <property type="match status" value="1"/>
</dbReference>
<evidence type="ECO:0000259" key="6">
    <source>
        <dbReference type="PROSITE" id="PS51085"/>
    </source>
</evidence>
<dbReference type="Pfam" id="PF01799">
    <property type="entry name" value="Fer2_2"/>
    <property type="match status" value="1"/>
</dbReference>
<keyword evidence="4 8" id="KW-0560">Oxidoreductase</keyword>
<dbReference type="EC" id="1.17.1.4" evidence="8"/>
<dbReference type="SUPFAM" id="SSF55447">
    <property type="entry name" value="CO dehydrogenase flavoprotein C-terminal domain-like"/>
    <property type="match status" value="1"/>
</dbReference>
<dbReference type="Gene3D" id="3.30.465.10">
    <property type="match status" value="1"/>
</dbReference>
<dbReference type="InterPro" id="IPR036683">
    <property type="entry name" value="CO_DH_flav_C_dom_sf"/>
</dbReference>
<dbReference type="Pfam" id="PF00941">
    <property type="entry name" value="FAD_binding_5"/>
    <property type="match status" value="1"/>
</dbReference>
<evidence type="ECO:0000313" key="8">
    <source>
        <dbReference type="EMBL" id="TYC59735.1"/>
    </source>
</evidence>
<evidence type="ECO:0000256" key="2">
    <source>
        <dbReference type="ARBA" id="ARBA00022723"/>
    </source>
</evidence>
<keyword evidence="2" id="KW-0479">Metal-binding</keyword>
<dbReference type="GO" id="GO:0005506">
    <property type="term" value="F:iron ion binding"/>
    <property type="evidence" value="ECO:0007669"/>
    <property type="project" value="InterPro"/>
</dbReference>